<gene>
    <name evidence="1" type="ORF">EHSB41UT_02578</name>
</gene>
<dbReference type="AlphaFoldDB" id="A0A1X7AN11"/>
<organism evidence="1 2">
    <name type="scientific">Parendozoicomonas haliclonae</name>
    <dbReference type="NCBI Taxonomy" id="1960125"/>
    <lineage>
        <taxon>Bacteria</taxon>
        <taxon>Pseudomonadati</taxon>
        <taxon>Pseudomonadota</taxon>
        <taxon>Gammaproteobacteria</taxon>
        <taxon>Oceanospirillales</taxon>
        <taxon>Endozoicomonadaceae</taxon>
        <taxon>Parendozoicomonas</taxon>
    </lineage>
</organism>
<accession>A0A1X7AN11</accession>
<sequence length="36" mass="3960">MTDVSLNSYPGIQACFFQVILPFSPIPAFESSRAQP</sequence>
<proteinExistence type="predicted"/>
<keyword evidence="2" id="KW-1185">Reference proteome</keyword>
<dbReference type="Proteomes" id="UP000196573">
    <property type="component" value="Unassembled WGS sequence"/>
</dbReference>
<protein>
    <submittedName>
        <fullName evidence="1">Uncharacterized protein</fullName>
    </submittedName>
</protein>
<name>A0A1X7AN11_9GAMM</name>
<evidence type="ECO:0000313" key="2">
    <source>
        <dbReference type="Proteomes" id="UP000196573"/>
    </source>
</evidence>
<reference evidence="1 2" key="1">
    <citation type="submission" date="2017-03" db="EMBL/GenBank/DDBJ databases">
        <authorList>
            <person name="Afonso C.L."/>
            <person name="Miller P.J."/>
            <person name="Scott M.A."/>
            <person name="Spackman E."/>
            <person name="Goraichik I."/>
            <person name="Dimitrov K.M."/>
            <person name="Suarez D.L."/>
            <person name="Swayne D.E."/>
        </authorList>
    </citation>
    <scope>NUCLEOTIDE SEQUENCE [LARGE SCALE GENOMIC DNA]</scope>
    <source>
        <strain evidence="1">SB41UT1</strain>
    </source>
</reference>
<evidence type="ECO:0000313" key="1">
    <source>
        <dbReference type="EMBL" id="SMA47870.1"/>
    </source>
</evidence>
<dbReference type="EMBL" id="FWPT01000005">
    <property type="protein sequence ID" value="SMA47870.1"/>
    <property type="molecule type" value="Genomic_DNA"/>
</dbReference>